<gene>
    <name evidence="4" type="ORF">ABAZ39_17660</name>
</gene>
<feature type="signal peptide" evidence="2">
    <location>
        <begin position="1"/>
        <end position="18"/>
    </location>
</feature>
<evidence type="ECO:0000259" key="3">
    <source>
        <dbReference type="Pfam" id="PF07007"/>
    </source>
</evidence>
<organism evidence="4 5">
    <name type="scientific">Azospirillum argentinense</name>
    <dbReference type="NCBI Taxonomy" id="2970906"/>
    <lineage>
        <taxon>Bacteria</taxon>
        <taxon>Pseudomonadati</taxon>
        <taxon>Pseudomonadota</taxon>
        <taxon>Alphaproteobacteria</taxon>
        <taxon>Rhodospirillales</taxon>
        <taxon>Azospirillaceae</taxon>
        <taxon>Azospirillum</taxon>
    </lineage>
</organism>
<protein>
    <recommendedName>
        <fullName evidence="3">Lysozyme inhibitor LprI-like N-terminal domain-containing protein</fullName>
    </recommendedName>
</protein>
<feature type="chain" id="PRO_5001583007" description="Lysozyme inhibitor LprI-like N-terminal domain-containing protein" evidence="2">
    <location>
        <begin position="19"/>
        <end position="269"/>
    </location>
</feature>
<accession>A0A060DLU5</accession>
<keyword evidence="2" id="KW-0732">Signal</keyword>
<dbReference type="Proteomes" id="UP000027186">
    <property type="component" value="Plasmid AbAZ39_p1"/>
</dbReference>
<feature type="region of interest" description="Disordered" evidence="1">
    <location>
        <begin position="138"/>
        <end position="158"/>
    </location>
</feature>
<dbReference type="KEGG" id="abq:ABAZ39_17660"/>
<evidence type="ECO:0000313" key="5">
    <source>
        <dbReference type="Proteomes" id="UP000027186"/>
    </source>
</evidence>
<dbReference type="EMBL" id="CP007794">
    <property type="protein sequence ID" value="AIB13765.1"/>
    <property type="molecule type" value="Genomic_DNA"/>
</dbReference>
<name>A0A060DLU5_9PROT</name>
<proteinExistence type="predicted"/>
<dbReference type="RefSeq" id="WP_040134141.1">
    <property type="nucleotide sequence ID" value="NZ_CP007794.1"/>
</dbReference>
<evidence type="ECO:0000256" key="2">
    <source>
        <dbReference type="SAM" id="SignalP"/>
    </source>
</evidence>
<geneLocation type="plasmid" evidence="4 5">
    <name>AbAZ39_p1</name>
</geneLocation>
<dbReference type="AlphaFoldDB" id="A0A060DLU5"/>
<feature type="domain" description="Lysozyme inhibitor LprI-like N-terminal" evidence="3">
    <location>
        <begin position="38"/>
        <end position="119"/>
    </location>
</feature>
<dbReference type="InterPro" id="IPR009739">
    <property type="entry name" value="LprI-like_N"/>
</dbReference>
<dbReference type="Gene3D" id="1.20.1270.180">
    <property type="match status" value="1"/>
</dbReference>
<evidence type="ECO:0000313" key="4">
    <source>
        <dbReference type="EMBL" id="AIB13765.1"/>
    </source>
</evidence>
<reference evidence="4 5" key="1">
    <citation type="journal article" date="2014" name="Genome Announc.">
        <title>Complete Genome Sequence of the Model Rhizosphere Strain Azospirillum brasilense Az39, Successfully Applied in Agriculture.</title>
        <authorList>
            <person name="Rivera D."/>
            <person name="Revale S."/>
            <person name="Molina R."/>
            <person name="Gualpa J."/>
            <person name="Puente M."/>
            <person name="Maroniche G."/>
            <person name="Paris G."/>
            <person name="Baker D."/>
            <person name="Clavijo B."/>
            <person name="McLay K."/>
            <person name="Spaepen S."/>
            <person name="Perticari A."/>
            <person name="Vazquez M."/>
            <person name="Wisniewski-Dye F."/>
            <person name="Watkins C."/>
            <person name="Martinez-Abarca F."/>
            <person name="Vanderleyden J."/>
            <person name="Cassan F."/>
        </authorList>
    </citation>
    <scope>NUCLEOTIDE SEQUENCE [LARGE SCALE GENOMIC DNA]</scope>
    <source>
        <strain evidence="4 5">Az39</strain>
        <plasmid evidence="4">AbAZ39_p1</plasmid>
    </source>
</reference>
<sequence length="269" mass="28035">MRAAILLAGMLMAGTAMAADTSGEAAKPADCAGEAPVALLLCRDTSLAATAEKLDAALRGLTDEAGKAGEEAVAAGQRAWVQRRDAACPVAEADLADPKKGKDRAACLARQMTERTKALETELAVRRAPVADEPLTVTTSAPQRPVQPIGQGQAKSVPAKRTVDLPALTGRWAKADPATRTPIDDCRTSYLEITNDGGFSLHDPRIAAFPLEGPLAPGEGDLAEGLAFGGEEGLPEGVLRLDAAEASRLDRLFLTLDPPAFGATFVRCR</sequence>
<dbReference type="Pfam" id="PF07007">
    <property type="entry name" value="LprI"/>
    <property type="match status" value="1"/>
</dbReference>
<evidence type="ECO:0000256" key="1">
    <source>
        <dbReference type="SAM" id="MobiDB-lite"/>
    </source>
</evidence>
<keyword evidence="4" id="KW-0614">Plasmid</keyword>